<feature type="compositionally biased region" description="Low complexity" evidence="6">
    <location>
        <begin position="295"/>
        <end position="314"/>
    </location>
</feature>
<evidence type="ECO:0000313" key="10">
    <source>
        <dbReference type="Proteomes" id="UP000242770"/>
    </source>
</evidence>
<dbReference type="GO" id="GO:0120015">
    <property type="term" value="F:sterol transfer activity"/>
    <property type="evidence" value="ECO:0007669"/>
    <property type="project" value="TreeGrafter"/>
</dbReference>
<dbReference type="Pfam" id="PF02893">
    <property type="entry name" value="GRAM"/>
    <property type="match status" value="1"/>
</dbReference>
<dbReference type="PANTHER" id="PTHR23319">
    <property type="entry name" value="GRAM DOMAIN CONTAINING 1B, ISOFORM E"/>
    <property type="match status" value="1"/>
</dbReference>
<evidence type="ECO:0000256" key="2">
    <source>
        <dbReference type="ARBA" id="ARBA00006582"/>
    </source>
</evidence>
<feature type="compositionally biased region" description="Polar residues" evidence="6">
    <location>
        <begin position="121"/>
        <end position="136"/>
    </location>
</feature>
<feature type="region of interest" description="Disordered" evidence="6">
    <location>
        <begin position="79"/>
        <end position="442"/>
    </location>
</feature>
<name>A0A0F7S143_9BASI</name>
<feature type="region of interest" description="Disordered" evidence="6">
    <location>
        <begin position="475"/>
        <end position="547"/>
    </location>
</feature>
<feature type="compositionally biased region" description="Polar residues" evidence="6">
    <location>
        <begin position="229"/>
        <end position="242"/>
    </location>
</feature>
<feature type="region of interest" description="Disordered" evidence="6">
    <location>
        <begin position="1061"/>
        <end position="1083"/>
    </location>
</feature>
<accession>A0A0F7S143</accession>
<feature type="compositionally biased region" description="Polar residues" evidence="6">
    <location>
        <begin position="536"/>
        <end position="547"/>
    </location>
</feature>
<feature type="compositionally biased region" description="Polar residues" evidence="6">
    <location>
        <begin position="1"/>
        <end position="10"/>
    </location>
</feature>
<keyword evidence="3 7" id="KW-0812">Transmembrane</keyword>
<dbReference type="Gene3D" id="2.30.29.30">
    <property type="entry name" value="Pleckstrin-homology domain (PH domain)/Phosphotyrosine-binding domain (PTB)"/>
    <property type="match status" value="1"/>
</dbReference>
<dbReference type="InterPro" id="IPR011993">
    <property type="entry name" value="PH-like_dom_sf"/>
</dbReference>
<dbReference type="EMBL" id="CCFA01003295">
    <property type="protein sequence ID" value="CDS00964.1"/>
    <property type="molecule type" value="Genomic_DNA"/>
</dbReference>
<dbReference type="STRING" id="49012.A0A0F7S143"/>
<feature type="compositionally biased region" description="Basic and acidic residues" evidence="6">
    <location>
        <begin position="159"/>
        <end position="181"/>
    </location>
</feature>
<evidence type="ECO:0000256" key="1">
    <source>
        <dbReference type="ARBA" id="ARBA00004167"/>
    </source>
</evidence>
<organism evidence="9 10">
    <name type="scientific">Sporisorium scitamineum</name>
    <dbReference type="NCBI Taxonomy" id="49012"/>
    <lineage>
        <taxon>Eukaryota</taxon>
        <taxon>Fungi</taxon>
        <taxon>Dikarya</taxon>
        <taxon>Basidiomycota</taxon>
        <taxon>Ustilaginomycotina</taxon>
        <taxon>Ustilaginomycetes</taxon>
        <taxon>Ustilaginales</taxon>
        <taxon>Ustilaginaceae</taxon>
        <taxon>Sporisorium</taxon>
    </lineage>
</organism>
<dbReference type="GO" id="GO:0005789">
    <property type="term" value="C:endoplasmic reticulum membrane"/>
    <property type="evidence" value="ECO:0007669"/>
    <property type="project" value="TreeGrafter"/>
</dbReference>
<feature type="region of interest" description="Disordered" evidence="6">
    <location>
        <begin position="1"/>
        <end position="42"/>
    </location>
</feature>
<protein>
    <recommendedName>
        <fullName evidence="8">VASt domain-containing protein</fullName>
    </recommendedName>
</protein>
<dbReference type="GO" id="GO:0005886">
    <property type="term" value="C:plasma membrane"/>
    <property type="evidence" value="ECO:0007669"/>
    <property type="project" value="TreeGrafter"/>
</dbReference>
<dbReference type="InterPro" id="IPR051482">
    <property type="entry name" value="Cholesterol_transport"/>
</dbReference>
<evidence type="ECO:0000259" key="8">
    <source>
        <dbReference type="PROSITE" id="PS51778"/>
    </source>
</evidence>
<dbReference type="Proteomes" id="UP000242770">
    <property type="component" value="Unassembled WGS sequence"/>
</dbReference>
<feature type="compositionally biased region" description="Low complexity" evidence="6">
    <location>
        <begin position="218"/>
        <end position="228"/>
    </location>
</feature>
<dbReference type="GO" id="GO:0140268">
    <property type="term" value="C:endoplasmic reticulum-plasma membrane contact site"/>
    <property type="evidence" value="ECO:0007669"/>
    <property type="project" value="TreeGrafter"/>
</dbReference>
<feature type="compositionally biased region" description="Basic residues" evidence="6">
    <location>
        <begin position="806"/>
        <end position="817"/>
    </location>
</feature>
<evidence type="ECO:0000256" key="3">
    <source>
        <dbReference type="ARBA" id="ARBA00022692"/>
    </source>
</evidence>
<dbReference type="Pfam" id="PF16016">
    <property type="entry name" value="VASt"/>
    <property type="match status" value="1"/>
</dbReference>
<dbReference type="GO" id="GO:0032541">
    <property type="term" value="C:cortical endoplasmic reticulum"/>
    <property type="evidence" value="ECO:0007669"/>
    <property type="project" value="TreeGrafter"/>
</dbReference>
<dbReference type="GO" id="GO:0032366">
    <property type="term" value="P:intracellular sterol transport"/>
    <property type="evidence" value="ECO:0007669"/>
    <property type="project" value="TreeGrafter"/>
</dbReference>
<feature type="region of interest" description="Disordered" evidence="6">
    <location>
        <begin position="49"/>
        <end position="68"/>
    </location>
</feature>
<dbReference type="PANTHER" id="PTHR23319:SF4">
    <property type="entry name" value="GRAM DOMAIN CONTAINING 1B, ISOFORM E"/>
    <property type="match status" value="1"/>
</dbReference>
<feature type="domain" description="VASt" evidence="8">
    <location>
        <begin position="871"/>
        <end position="1042"/>
    </location>
</feature>
<dbReference type="SMART" id="SM00568">
    <property type="entry name" value="GRAM"/>
    <property type="match status" value="1"/>
</dbReference>
<sequence>MSSFKNIFRNSSKDSSTSSPSSKDHKRGKSASAASSSHLDQLAAEDSYSVGGAFPSKNGSVPVSPFSAPVKLPAIDVTDLSDLGHQQQSPAVSNVSTLKQDESPPTHSDSLRRNSKGIAAISQSNRSMARPSSSGHVQWRSEPAHALASTNGKTSRRGSKVEKSEEGHGKSEPLNRHELMRRAMATAQEYNEHDGDDSGSVFEDDRDHLSNSHHSHNVHSNLNSHQSHPNNSTPVTSRQTPRQEFPSDRPGDGNLSIDAFDNGPSHIVSDPNYAAAASRGPGCARASSFTSPNKPSSGPATATPTLTASATMPTLVTPAPIRAEMPRSDSLEEMVNQANDYAPIQRFESSDPSRGPPQRASTLMEPSAPSQRAAIQAMAKSASSHALLRPTDIPGAADVSPRRPSDAGSIHGTASGPFSRLRKNSDSSTISKQGKAKKNGASAGIAGALAASGIAGMGVGHAGVLQHSQSALAEAEAASNKKKKETKRGSTGLGDDGAASHVSGFQGGIYRDPSTGSVIERDHEGNQFLPHRPQRDPSSSGFVSYDGSVTSDRSSVSGLGAAAGFGAASAALLSSIGTVPGMPIISPVVTPDGGHPIGGGGLVPPEAGGAGGGGDHIDGETTWPDDMGPQITGFAVASSKRNHEFHQLFPQVPEDDYLIEDYGCALVREILIQGRLYISENHLCFKANIFGWVTNLVLPFSEIISIEKRMTAFVIPNAIQIATLQSKHNFTSFLSRDATYDLVVSIWKLSHPGVPIAAADQADLSDEYSEIEEDGDSVVASGTAGGDQKGGEAEQQGKAGGEPKPSKRARLKRKLKGTKTGVRDENLAAVAAVAARSGTPLLSQSRSPAPGGKRVAHRKTTCPCEEKKEHFSSVVLDTTYPAVPEKIYNLLFTSTFMKEFWTDDQKLMDLQISEWSPSADNRNLLSRNISYIKPLAGGFGPKQTKCVLTDENLHVDFDNYVVTLTTTRTPDVPSGGSFSVKTKTCITWEGTGNVSHVYVTCQVEWSGRSMLKSIIDKASLDGQKQYYKDLDEAVRKYLTEHTSEFKEEGDDAAAVDEIARAATPGPNSRKGAAAAGDASGGKSEKTISGVAGAAGGASHGEGGMLDRIAGPIMDAFGMVGDLLGGALEMVGIEGGASFKTLAFGFIIFVLLLSNIYTWRRSSAPSESSAHMVEHLDRMQAGGVNRGYFSDQGYYGPLSPRHSSDGMRAGPPVYERVFAPNVYITPPGGNDATPDAIAKTVAEVLEKLYQQNVDHFWPAGGADADGDDPESVKRLVAEAEAVFERLEKRLKAVNQNVKGKAEGKVEL</sequence>
<dbReference type="GO" id="GO:0005739">
    <property type="term" value="C:mitochondrion"/>
    <property type="evidence" value="ECO:0007669"/>
    <property type="project" value="TreeGrafter"/>
</dbReference>
<dbReference type="GO" id="GO:0032934">
    <property type="term" value="F:sterol binding"/>
    <property type="evidence" value="ECO:0007669"/>
    <property type="project" value="TreeGrafter"/>
</dbReference>
<keyword evidence="4 7" id="KW-1133">Transmembrane helix</keyword>
<evidence type="ECO:0000313" key="9">
    <source>
        <dbReference type="EMBL" id="CDS00964.1"/>
    </source>
</evidence>
<feature type="compositionally biased region" description="Polar residues" evidence="6">
    <location>
        <begin position="84"/>
        <end position="98"/>
    </location>
</feature>
<evidence type="ECO:0000256" key="7">
    <source>
        <dbReference type="SAM" id="Phobius"/>
    </source>
</evidence>
<feature type="compositionally biased region" description="Low complexity" evidence="6">
    <location>
        <begin position="1071"/>
        <end position="1081"/>
    </location>
</feature>
<gene>
    <name evidence="9" type="primary">SSCI55180.1</name>
</gene>
<dbReference type="CDD" id="cd13220">
    <property type="entry name" value="PH-GRAM_GRAMDC"/>
    <property type="match status" value="1"/>
</dbReference>
<feature type="region of interest" description="Disordered" evidence="6">
    <location>
        <begin position="774"/>
        <end position="818"/>
    </location>
</feature>
<dbReference type="InterPro" id="IPR004182">
    <property type="entry name" value="GRAM"/>
</dbReference>
<evidence type="ECO:0000256" key="6">
    <source>
        <dbReference type="SAM" id="MobiDB-lite"/>
    </source>
</evidence>
<comment type="similarity">
    <text evidence="2">Belongs to the YSP2 family.</text>
</comment>
<dbReference type="InterPro" id="IPR031968">
    <property type="entry name" value="VASt"/>
</dbReference>
<proteinExistence type="inferred from homology"/>
<reference evidence="10" key="1">
    <citation type="submission" date="2014-06" db="EMBL/GenBank/DDBJ databases">
        <authorList>
            <person name="Berkman P.J."/>
        </authorList>
    </citation>
    <scope>NUCLEOTIDE SEQUENCE [LARGE SCALE GENOMIC DNA]</scope>
</reference>
<dbReference type="PROSITE" id="PS51778">
    <property type="entry name" value="VAST"/>
    <property type="match status" value="1"/>
</dbReference>
<feature type="compositionally biased region" description="Basic and acidic residues" evidence="6">
    <location>
        <begin position="99"/>
        <end position="112"/>
    </location>
</feature>
<feature type="region of interest" description="Disordered" evidence="6">
    <location>
        <begin position="838"/>
        <end position="861"/>
    </location>
</feature>
<keyword evidence="10" id="KW-1185">Reference proteome</keyword>
<comment type="subcellular location">
    <subcellularLocation>
        <location evidence="1">Membrane</location>
        <topology evidence="1">Single-pass membrane protein</topology>
    </subcellularLocation>
</comment>
<feature type="transmembrane region" description="Helical" evidence="7">
    <location>
        <begin position="1141"/>
        <end position="1158"/>
    </location>
</feature>
<evidence type="ECO:0000256" key="5">
    <source>
        <dbReference type="ARBA" id="ARBA00023136"/>
    </source>
</evidence>
<evidence type="ECO:0000256" key="4">
    <source>
        <dbReference type="ARBA" id="ARBA00022989"/>
    </source>
</evidence>
<keyword evidence="5 7" id="KW-0472">Membrane</keyword>